<dbReference type="InterPro" id="IPR041413">
    <property type="entry name" value="MLTR_LBD"/>
</dbReference>
<dbReference type="Pfam" id="PF17765">
    <property type="entry name" value="MLTR_LBD"/>
    <property type="match status" value="1"/>
</dbReference>
<organism evidence="2 3">
    <name type="scientific">Streptomyces violaceus</name>
    <name type="common">Streptomyces venezuelae</name>
    <dbReference type="NCBI Taxonomy" id="1936"/>
    <lineage>
        <taxon>Bacteria</taxon>
        <taxon>Bacillati</taxon>
        <taxon>Actinomycetota</taxon>
        <taxon>Actinomycetes</taxon>
        <taxon>Kitasatosporales</taxon>
        <taxon>Streptomycetaceae</taxon>
        <taxon>Streptomyces</taxon>
    </lineage>
</organism>
<dbReference type="SUPFAM" id="SSF47413">
    <property type="entry name" value="lambda repressor-like DNA-binding domains"/>
    <property type="match status" value="1"/>
</dbReference>
<keyword evidence="3" id="KW-1185">Reference proteome</keyword>
<evidence type="ECO:0000313" key="2">
    <source>
        <dbReference type="EMBL" id="WND22752.1"/>
    </source>
</evidence>
<name>A0ABY9UKG7_STRVL</name>
<gene>
    <name evidence="2" type="ORF">RI060_37755</name>
</gene>
<reference evidence="2 3" key="1">
    <citation type="submission" date="2023-09" db="EMBL/GenBank/DDBJ databases">
        <title>The genome sequence of Streptomyces anthocyanicus.</title>
        <authorList>
            <person name="Mo P."/>
        </authorList>
    </citation>
    <scope>NUCLEOTIDE SEQUENCE [LARGE SCALE GENOMIC DNA]</scope>
    <source>
        <strain evidence="2 3">JCM 4387</strain>
    </source>
</reference>
<evidence type="ECO:0000259" key="1">
    <source>
        <dbReference type="PROSITE" id="PS50943"/>
    </source>
</evidence>
<dbReference type="InterPro" id="IPR001387">
    <property type="entry name" value="Cro/C1-type_HTH"/>
</dbReference>
<dbReference type="CDD" id="cd00093">
    <property type="entry name" value="HTH_XRE"/>
    <property type="match status" value="1"/>
</dbReference>
<dbReference type="Pfam" id="PF13560">
    <property type="entry name" value="HTH_31"/>
    <property type="match status" value="1"/>
</dbReference>
<protein>
    <submittedName>
        <fullName evidence="2">Helix-turn-helix transcriptional regulator</fullName>
    </submittedName>
</protein>
<dbReference type="Gene3D" id="3.30.450.180">
    <property type="match status" value="1"/>
</dbReference>
<dbReference type="PANTHER" id="PTHR35010:SF2">
    <property type="entry name" value="BLL4672 PROTEIN"/>
    <property type="match status" value="1"/>
</dbReference>
<accession>A0ABY9UKG7</accession>
<dbReference type="Proteomes" id="UP001249394">
    <property type="component" value="Chromosome"/>
</dbReference>
<dbReference type="SMART" id="SM00530">
    <property type="entry name" value="HTH_XRE"/>
    <property type="match status" value="1"/>
</dbReference>
<proteinExistence type="predicted"/>
<dbReference type="EMBL" id="CP134213">
    <property type="protein sequence ID" value="WND22752.1"/>
    <property type="molecule type" value="Genomic_DNA"/>
</dbReference>
<sequence>MRRDPSLEELGAFLKARRAQLSPGGVGLPDKGESRRVPGLRREEVAQMAAISTDYYTRLEQGRVQASAAVLDVLAQVLRLDGDQREYLLTLAGKTASTTVGRSQRVQPQMQHLLDGLSLTAGFVIGRNTDLLAWNAMAAALVMDFGRVPEEQRNYVRLVFTEPAIRVLYRDWEAMARLALSHLRMDSRRNPDDSRLTALVEELSALDPQFRLWWTSHDVAVRAGGTRLLRHPVAGDLSLERSTFMCAEDPEQQLVVWTAEPGSPTHEALRSLASMIERAPEGHYGAA</sequence>
<feature type="domain" description="HTH cro/C1-type" evidence="1">
    <location>
        <begin position="39"/>
        <end position="85"/>
    </location>
</feature>
<dbReference type="InterPro" id="IPR010982">
    <property type="entry name" value="Lambda_DNA-bd_dom_sf"/>
</dbReference>
<evidence type="ECO:0000313" key="3">
    <source>
        <dbReference type="Proteomes" id="UP001249394"/>
    </source>
</evidence>
<dbReference type="PROSITE" id="PS50943">
    <property type="entry name" value="HTH_CROC1"/>
    <property type="match status" value="1"/>
</dbReference>
<dbReference type="PANTHER" id="PTHR35010">
    <property type="entry name" value="BLL4672 PROTEIN-RELATED"/>
    <property type="match status" value="1"/>
</dbReference>
<dbReference type="Gene3D" id="1.10.260.40">
    <property type="entry name" value="lambda repressor-like DNA-binding domains"/>
    <property type="match status" value="1"/>
</dbReference>